<proteinExistence type="predicted"/>
<keyword evidence="2" id="KW-1185">Reference proteome</keyword>
<comment type="caution">
    <text evidence="1">The sequence shown here is derived from an EMBL/GenBank/DDBJ whole genome shotgun (WGS) entry which is preliminary data.</text>
</comment>
<organism evidence="1 2">
    <name type="scientific">Cordyceps javanica</name>
    <dbReference type="NCBI Taxonomy" id="43265"/>
    <lineage>
        <taxon>Eukaryota</taxon>
        <taxon>Fungi</taxon>
        <taxon>Dikarya</taxon>
        <taxon>Ascomycota</taxon>
        <taxon>Pezizomycotina</taxon>
        <taxon>Sordariomycetes</taxon>
        <taxon>Hypocreomycetidae</taxon>
        <taxon>Hypocreales</taxon>
        <taxon>Cordycipitaceae</taxon>
        <taxon>Cordyceps</taxon>
    </lineage>
</organism>
<reference evidence="1 2" key="1">
    <citation type="journal article" date="2019" name="Appl. Microbiol. Biotechnol.">
        <title>Genome sequence of Isaria javanica and comparative genome analysis insights into family S53 peptidase evolution in fungal entomopathogens.</title>
        <authorList>
            <person name="Lin R."/>
            <person name="Zhang X."/>
            <person name="Xin B."/>
            <person name="Zou M."/>
            <person name="Gao Y."/>
            <person name="Qin F."/>
            <person name="Hu Q."/>
            <person name="Xie B."/>
            <person name="Cheng X."/>
        </authorList>
    </citation>
    <scope>NUCLEOTIDE SEQUENCE [LARGE SCALE GENOMIC DNA]</scope>
    <source>
        <strain evidence="1 2">IJ1G</strain>
    </source>
</reference>
<dbReference type="Proteomes" id="UP000315783">
    <property type="component" value="Unassembled WGS sequence"/>
</dbReference>
<evidence type="ECO:0000313" key="2">
    <source>
        <dbReference type="Proteomes" id="UP000315783"/>
    </source>
</evidence>
<protein>
    <submittedName>
        <fullName evidence="1">Uncharacterized protein</fullName>
    </submittedName>
</protein>
<name>A0A545UQP3_9HYPO</name>
<evidence type="ECO:0000313" key="1">
    <source>
        <dbReference type="EMBL" id="TQV91785.1"/>
    </source>
</evidence>
<accession>A0A545UQP3</accession>
<dbReference type="EMBL" id="SPUK01000017">
    <property type="protein sequence ID" value="TQV91785.1"/>
    <property type="molecule type" value="Genomic_DNA"/>
</dbReference>
<gene>
    <name evidence="1" type="ORF">IF1G_09370</name>
</gene>
<sequence>MFNYSPSCILVFFYHVQQHRYSDSFETRPHALQIAFTEIIDPAASLNHTPTRSYPYLASDCIVLYISKLSATPHSFETQSASRGLTRGAIDIEPTTLPPARRDYIRRLPTNLISPPVKCSRARALPRQINTFLPTRQRLFTSQTCPAITIFFPWLMSYQPLH</sequence>
<dbReference type="AlphaFoldDB" id="A0A545UQP3"/>